<sequence>MQGPSQLLLLVLLECAASSSTPRLFPELDSLRPQVSSSEQERAVVELLQRLVPSHASQFEVEIRPSDDHLPDGFATIGRSKDGQKIRIVGNSGVDAATAVQRYLRDCCNAHFSWDGNRLDALPNKLPLPQSTTSISSIGKLRYFGNICTFSYSFVWWQWDHWEQFIDWLALSGFNLPLAPIGQEFIWQYVWRKYGLNQTEIDDHFSGPAFLAWFRMGNLRKWGGPLSQAWLKGQMDLQKKILNRMISLGMTPVLPTFAGHVPREIRRLYPTANISKVACWVRFSDEYSCLDFVDPLDPLFKAIAQSFIAKQREVYGLLTHAYSADPFNEMAPSSFDLSYLAHVAKSIYNGAALADPQAIWVMQGWMFANDGDDWTSERVKAFLSGVPNGRVLVLDLYSERVPCYSKYESYYGHPFIWNMLHNFGGVSEMRGSFDAVNEGISQALLFHNVTMVGAGLTMEGIFQNYIQYQFMIDRIWSRNSLNETQWVADFITQRYGHADKLALFAWSELRQSVYSEPAEYSSIPSKAKIDLRKVNTAFDVDEKRFSSHVFKRPHLLSKLDLWYNPKKVCSAWKALLYVSDVFGQNAFFKQDLIDISREALQLVAANTFVPAIASSYRHRSLADVVSNGTALDLLLEDLDTVLSMDNHFSLANWRKSAGAKASTANESRLFDMNARNQVTLWGPNGEIVDYARKEWSGLIDAYYRPRWALFVKQVTRAVSTRKRFSQRHFDDKVFEELCGRAMNMILLLQFFFVYAAVAEQRFPALDALRPQLSSSAQERAVQMLLQRLIPRQAQQFRVKVKTSSQLESGYVVVEADEGGRIKVTGNSGVDVAYGVQRYLRSCCNAHFSWDGNQLASLPRQLTPPKERMTFSSIGKLRYFGNICTFSYSFVWWKWEHWEPFIDWLALSGFNLILAPIGQEFVWKSVFMELGMTEAEVGDHFAGPAFLSWYRMGNLKRWAGPLSEHWLTEQRDLQKLILGRMSSLGMVPVLPTFPGHIPTSIKRLYPSAKISSVGCWGAWNETYSCLDFLDPTDPLFARISGSFMRKQNETYGLTHAYAADPFNEMAPQSFSESYLSDVASAIYMGAASTDPDAIWIMQNWYLVMNVGKSWTAAHAKAYLRGVPEGRVLVLDLRAEEWPQYTHFSSYYGQPFIWNLLHNFGGVNDLRGSFDAVNNGLSKAVAYPNGTMVGVGLTMEGIFQNYVQYQFLIDRTWSSTDLDKQQWITDYSISRYGQYDDLTASAWSLLQTSVYSEPIPADEQTDVENSGGSLKIAWFESYLFERPKLQTPMGTWYDPKYLCQAWGLLVKRIDLFRNNSLFKHDVIDLTREALQLIATKSLVPSIAVAFKEGSIPQVKTNGTALDQLLSDMDEILGFDQQFSVQYWIATARAKAGTVPEEDQFEFNARNQVTLWGPSGQGLDYAKKQWAGLMTHYYQPRWALFITRLVNSISTKQPFSQNEFDSEVLELVEKPFASSQLEPPSKGDWTSIVRRLFTRYYPTCSHLKQ</sequence>
<dbReference type="InterPro" id="IPR029018">
    <property type="entry name" value="Hex-like_dom2"/>
</dbReference>
<dbReference type="WBParaSite" id="PSAMB.scaffold1474size31062.g13341.t1">
    <property type="protein sequence ID" value="PSAMB.scaffold1474size31062.g13341.t1"/>
    <property type="gene ID" value="PSAMB.scaffold1474size31062.g13341"/>
</dbReference>
<feature type="domain" description="Alpha-N-acetylglucosaminidase C-terminal" evidence="5">
    <location>
        <begin position="486"/>
        <end position="735"/>
    </location>
</feature>
<dbReference type="InterPro" id="IPR007781">
    <property type="entry name" value="NAGLU"/>
</dbReference>
<dbReference type="Gene3D" id="1.20.120.670">
    <property type="entry name" value="N-acetyl-b-d-glucoasminidase"/>
    <property type="match status" value="2"/>
</dbReference>
<evidence type="ECO:0000259" key="5">
    <source>
        <dbReference type="Pfam" id="PF12972"/>
    </source>
</evidence>
<proteinExistence type="predicted"/>
<keyword evidence="6" id="KW-1185">Reference proteome</keyword>
<dbReference type="InterPro" id="IPR024732">
    <property type="entry name" value="NAGLU_C"/>
</dbReference>
<dbReference type="GO" id="GO:0016787">
    <property type="term" value="F:hydrolase activity"/>
    <property type="evidence" value="ECO:0007669"/>
    <property type="project" value="UniProtKB-KW"/>
</dbReference>
<dbReference type="InterPro" id="IPR024240">
    <property type="entry name" value="NAGLU_N"/>
</dbReference>
<dbReference type="Pfam" id="PF12971">
    <property type="entry name" value="NAGLU_N"/>
    <property type="match status" value="2"/>
</dbReference>
<evidence type="ECO:0000259" key="3">
    <source>
        <dbReference type="Pfam" id="PF05089"/>
    </source>
</evidence>
<evidence type="ECO:0000313" key="7">
    <source>
        <dbReference type="WBParaSite" id="PSAMB.scaffold1474size31062.g13341.t1"/>
    </source>
</evidence>
<feature type="chain" id="PRO_5037548131" evidence="2">
    <location>
        <begin position="20"/>
        <end position="1502"/>
    </location>
</feature>
<dbReference type="PANTHER" id="PTHR12872">
    <property type="entry name" value="ALPHA-N-ACETYLGLUCOSAMINIDASE"/>
    <property type="match status" value="1"/>
</dbReference>
<keyword evidence="2" id="KW-0732">Signal</keyword>
<dbReference type="InterPro" id="IPR024733">
    <property type="entry name" value="NAGLU_tim-barrel"/>
</dbReference>
<dbReference type="Pfam" id="PF12972">
    <property type="entry name" value="NAGLU_C"/>
    <property type="match status" value="2"/>
</dbReference>
<evidence type="ECO:0000256" key="1">
    <source>
        <dbReference type="ARBA" id="ARBA00022801"/>
    </source>
</evidence>
<accession>A0A914V2K6</accession>
<organism evidence="6 7">
    <name type="scientific">Plectus sambesii</name>
    <dbReference type="NCBI Taxonomy" id="2011161"/>
    <lineage>
        <taxon>Eukaryota</taxon>
        <taxon>Metazoa</taxon>
        <taxon>Ecdysozoa</taxon>
        <taxon>Nematoda</taxon>
        <taxon>Chromadorea</taxon>
        <taxon>Plectida</taxon>
        <taxon>Plectina</taxon>
        <taxon>Plectoidea</taxon>
        <taxon>Plectidae</taxon>
        <taxon>Plectus</taxon>
    </lineage>
</organism>
<feature type="signal peptide" evidence="2">
    <location>
        <begin position="1"/>
        <end position="19"/>
    </location>
</feature>
<evidence type="ECO:0000259" key="4">
    <source>
        <dbReference type="Pfam" id="PF12971"/>
    </source>
</evidence>
<protein>
    <submittedName>
        <fullName evidence="7">Alpha-N-acetylglucosaminidase</fullName>
    </submittedName>
</protein>
<name>A0A914V2K6_9BILA</name>
<dbReference type="Gene3D" id="3.20.20.80">
    <property type="entry name" value="Glycosidases"/>
    <property type="match status" value="2"/>
</dbReference>
<evidence type="ECO:0000313" key="6">
    <source>
        <dbReference type="Proteomes" id="UP000887566"/>
    </source>
</evidence>
<dbReference type="Proteomes" id="UP000887566">
    <property type="component" value="Unplaced"/>
</dbReference>
<dbReference type="PANTHER" id="PTHR12872:SF1">
    <property type="entry name" value="ALPHA-N-ACETYLGLUCOSAMINIDASE"/>
    <property type="match status" value="1"/>
</dbReference>
<keyword evidence="1" id="KW-0378">Hydrolase</keyword>
<feature type="domain" description="Alpha-N-acetylglucosaminidase N-terminal" evidence="4">
    <location>
        <begin position="780"/>
        <end position="861"/>
    </location>
</feature>
<feature type="domain" description="Alpha-N-acetylglucosaminidase N-terminal" evidence="4">
    <location>
        <begin position="43"/>
        <end position="127"/>
    </location>
</feature>
<feature type="domain" description="Alpha-N-acetylglucosaminidase tim-barrel" evidence="3">
    <location>
        <begin position="877"/>
        <end position="1212"/>
    </location>
</feature>
<feature type="domain" description="Alpha-N-acetylglucosaminidase tim-barrel" evidence="3">
    <location>
        <begin position="142"/>
        <end position="477"/>
    </location>
</feature>
<dbReference type="Gene3D" id="3.30.379.10">
    <property type="entry name" value="Chitobiase/beta-hexosaminidase domain 2-like"/>
    <property type="match status" value="2"/>
</dbReference>
<evidence type="ECO:0000256" key="2">
    <source>
        <dbReference type="SAM" id="SignalP"/>
    </source>
</evidence>
<reference evidence="7" key="1">
    <citation type="submission" date="2022-11" db="UniProtKB">
        <authorList>
            <consortium name="WormBaseParasite"/>
        </authorList>
    </citation>
    <scope>IDENTIFICATION</scope>
</reference>
<feature type="domain" description="Alpha-N-acetylglucosaminidase C-terminal" evidence="5">
    <location>
        <begin position="1221"/>
        <end position="1491"/>
    </location>
</feature>
<dbReference type="Pfam" id="PF05089">
    <property type="entry name" value="NAGLU"/>
    <property type="match status" value="2"/>
</dbReference>